<sequence>MGILDALVQKCLDEAGAYVLEDVRVGLGYTCAVVSDGRGRYAGLAATLLHEVAPTCVHHGRAGRLAGAPLDEVLAHRPRTLVERAVALACCNAVLNRDVVAREGLELELAGRDVGMVGYFAPLVRELNGVVRSLTIVERNEVLVGGEVRRELSAIEGCDVVLVSSSTLVNGTVDEVLSVCGGEVVMLGPSTPFTFSVFPEKVVALAGRQVVDIDGMLKVVSEAGGTPQLSRYTKKLTLLRGD</sequence>
<dbReference type="EMBL" id="DUIH01000004">
    <property type="protein sequence ID" value="HIH69212.1"/>
    <property type="molecule type" value="Genomic_DNA"/>
</dbReference>
<dbReference type="InterPro" id="IPR025251">
    <property type="entry name" value="DUF4213"/>
</dbReference>
<comment type="caution">
    <text evidence="3">The sequence shown here is derived from an EMBL/GenBank/DDBJ whole genome shotgun (WGS) entry which is preliminary data.</text>
</comment>
<evidence type="ECO:0000259" key="1">
    <source>
        <dbReference type="Pfam" id="PF04016"/>
    </source>
</evidence>
<reference evidence="3" key="1">
    <citation type="journal article" date="2020" name="bioRxiv">
        <title>A rank-normalized archaeal taxonomy based on genome phylogeny resolves widespread incomplete and uneven classifications.</title>
        <authorList>
            <person name="Rinke C."/>
            <person name="Chuvochina M."/>
            <person name="Mussig A.J."/>
            <person name="Chaumeil P.-A."/>
            <person name="Waite D.W."/>
            <person name="Whitman W.B."/>
            <person name="Parks D.H."/>
            <person name="Hugenholtz P."/>
        </authorList>
    </citation>
    <scope>NUCLEOTIDE SEQUENCE</scope>
    <source>
        <strain evidence="3">UBA12518</strain>
    </source>
</reference>
<evidence type="ECO:0000313" key="3">
    <source>
        <dbReference type="EMBL" id="HIH69212.1"/>
    </source>
</evidence>
<dbReference type="Proteomes" id="UP000600363">
    <property type="component" value="Unassembled WGS sequence"/>
</dbReference>
<evidence type="ECO:0000259" key="2">
    <source>
        <dbReference type="Pfam" id="PF13938"/>
    </source>
</evidence>
<gene>
    <name evidence="3" type="ORF">HA299_01115</name>
</gene>
<proteinExistence type="predicted"/>
<organism evidence="3 4">
    <name type="scientific">Methermicoccus shengliensis</name>
    <dbReference type="NCBI Taxonomy" id="660064"/>
    <lineage>
        <taxon>Archaea</taxon>
        <taxon>Methanobacteriati</taxon>
        <taxon>Methanobacteriota</taxon>
        <taxon>Stenosarchaea group</taxon>
        <taxon>Methanomicrobia</taxon>
        <taxon>Methanosarcinales</taxon>
        <taxon>Methermicoccaceae</taxon>
        <taxon>Methermicoccus</taxon>
    </lineage>
</organism>
<dbReference type="Pfam" id="PF13938">
    <property type="entry name" value="DUF4213"/>
    <property type="match status" value="1"/>
</dbReference>
<dbReference type="Gene3D" id="3.40.50.11590">
    <property type="match status" value="1"/>
</dbReference>
<dbReference type="InterPro" id="IPR007161">
    <property type="entry name" value="DUF364"/>
</dbReference>
<dbReference type="AlphaFoldDB" id="A0A832VWP5"/>
<protein>
    <recommendedName>
        <fullName evidence="5">Heavy-metal chelation domain-containing protein</fullName>
    </recommendedName>
</protein>
<feature type="domain" description="Putative heavy-metal chelation" evidence="1">
    <location>
        <begin position="109"/>
        <end position="235"/>
    </location>
</feature>
<accession>A0A832VWP5</accession>
<dbReference type="SUPFAM" id="SSF159713">
    <property type="entry name" value="Dhaf3308-like"/>
    <property type="match status" value="1"/>
</dbReference>
<evidence type="ECO:0000313" key="4">
    <source>
        <dbReference type="Proteomes" id="UP000600363"/>
    </source>
</evidence>
<feature type="domain" description="DUF4213" evidence="2">
    <location>
        <begin position="11"/>
        <end position="95"/>
    </location>
</feature>
<dbReference type="Pfam" id="PF04016">
    <property type="entry name" value="DUF364"/>
    <property type="match status" value="1"/>
</dbReference>
<name>A0A832VWP5_9EURY</name>
<evidence type="ECO:0008006" key="5">
    <source>
        <dbReference type="Google" id="ProtNLM"/>
    </source>
</evidence>
<dbReference type="RefSeq" id="WP_042686268.1">
    <property type="nucleotide sequence ID" value="NZ_DUIH01000004.1"/>
</dbReference>